<dbReference type="Proteomes" id="UP001234178">
    <property type="component" value="Unassembled WGS sequence"/>
</dbReference>
<comment type="pathway">
    <text evidence="1">Carbohydrate degradation; glycolysis; D-glyceraldehyde 3-phosphate and glycerone phosphate from D-glucose: step 1/4.</text>
</comment>
<evidence type="ECO:0000259" key="14">
    <source>
        <dbReference type="Pfam" id="PF03727"/>
    </source>
</evidence>
<keyword evidence="4 12" id="KW-0808">Transferase</keyword>
<dbReference type="InterPro" id="IPR001312">
    <property type="entry name" value="Hexokinase"/>
</dbReference>
<evidence type="ECO:0000256" key="4">
    <source>
        <dbReference type="ARBA" id="ARBA00022679"/>
    </source>
</evidence>
<proteinExistence type="inferred from homology"/>
<dbReference type="EC" id="2.7.1.-" evidence="12"/>
<dbReference type="PANTHER" id="PTHR19443">
    <property type="entry name" value="HEXOKINASE"/>
    <property type="match status" value="1"/>
</dbReference>
<comment type="pathway">
    <text evidence="2">Carbohydrate metabolism; hexose metabolism.</text>
</comment>
<comment type="similarity">
    <text evidence="3 12">Belongs to the hexokinase family.</text>
</comment>
<comment type="catalytic activity">
    <reaction evidence="11">
        <text>D-glucose + ATP = D-glucose 6-phosphate + ADP + H(+)</text>
        <dbReference type="Rhea" id="RHEA:17825"/>
        <dbReference type="ChEBI" id="CHEBI:4167"/>
        <dbReference type="ChEBI" id="CHEBI:15378"/>
        <dbReference type="ChEBI" id="CHEBI:30616"/>
        <dbReference type="ChEBI" id="CHEBI:61548"/>
        <dbReference type="ChEBI" id="CHEBI:456216"/>
        <dbReference type="EC" id="2.7.1.1"/>
    </reaction>
    <physiologicalReaction direction="left-to-right" evidence="11">
        <dbReference type="Rhea" id="RHEA:17826"/>
    </physiologicalReaction>
</comment>
<feature type="domain" description="Hexokinase C-terminal" evidence="14">
    <location>
        <begin position="240"/>
        <end position="474"/>
    </location>
</feature>
<keyword evidence="7 12" id="KW-0067">ATP-binding</keyword>
<evidence type="ECO:0000256" key="5">
    <source>
        <dbReference type="ARBA" id="ARBA00022741"/>
    </source>
</evidence>
<reference evidence="15 16" key="1">
    <citation type="journal article" date="2023" name="Nucleic Acids Res.">
        <title>The hologenome of Daphnia magna reveals possible DNA methylation and microbiome-mediated evolution of the host genome.</title>
        <authorList>
            <person name="Chaturvedi A."/>
            <person name="Li X."/>
            <person name="Dhandapani V."/>
            <person name="Marshall H."/>
            <person name="Kissane S."/>
            <person name="Cuenca-Cambronero M."/>
            <person name="Asole G."/>
            <person name="Calvet F."/>
            <person name="Ruiz-Romero M."/>
            <person name="Marangio P."/>
            <person name="Guigo R."/>
            <person name="Rago D."/>
            <person name="Mirbahai L."/>
            <person name="Eastwood N."/>
            <person name="Colbourne J.K."/>
            <person name="Zhou J."/>
            <person name="Mallon E."/>
            <person name="Orsini L."/>
        </authorList>
    </citation>
    <scope>NUCLEOTIDE SEQUENCE [LARGE SCALE GENOMIC DNA]</scope>
    <source>
        <strain evidence="15">LRV0_1</strain>
    </source>
</reference>
<evidence type="ECO:0000256" key="2">
    <source>
        <dbReference type="ARBA" id="ARBA00005028"/>
    </source>
</evidence>
<dbReference type="PROSITE" id="PS51748">
    <property type="entry name" value="HEXOKINASE_2"/>
    <property type="match status" value="1"/>
</dbReference>
<evidence type="ECO:0000256" key="1">
    <source>
        <dbReference type="ARBA" id="ARBA00004888"/>
    </source>
</evidence>
<accession>A0ABR0ADR6</accession>
<evidence type="ECO:0000256" key="7">
    <source>
        <dbReference type="ARBA" id="ARBA00022840"/>
    </source>
</evidence>
<dbReference type="EMBL" id="JAOYFB010000037">
    <property type="protein sequence ID" value="KAK4023261.1"/>
    <property type="molecule type" value="Genomic_DNA"/>
</dbReference>
<evidence type="ECO:0000256" key="3">
    <source>
        <dbReference type="ARBA" id="ARBA00009225"/>
    </source>
</evidence>
<comment type="catalytic activity">
    <reaction evidence="10">
        <text>D-fructose + ATP = D-fructose 6-phosphate + ADP + H(+)</text>
        <dbReference type="Rhea" id="RHEA:16125"/>
        <dbReference type="ChEBI" id="CHEBI:15378"/>
        <dbReference type="ChEBI" id="CHEBI:30616"/>
        <dbReference type="ChEBI" id="CHEBI:37721"/>
        <dbReference type="ChEBI" id="CHEBI:61527"/>
        <dbReference type="ChEBI" id="CHEBI:456216"/>
        <dbReference type="EC" id="2.7.1.1"/>
    </reaction>
    <physiologicalReaction direction="left-to-right" evidence="10">
        <dbReference type="Rhea" id="RHEA:16126"/>
    </physiologicalReaction>
</comment>
<dbReference type="PROSITE" id="PS00378">
    <property type="entry name" value="HEXOKINASE_1"/>
    <property type="match status" value="1"/>
</dbReference>
<evidence type="ECO:0000256" key="8">
    <source>
        <dbReference type="ARBA" id="ARBA00023152"/>
    </source>
</evidence>
<dbReference type="PANTHER" id="PTHR19443:SF16">
    <property type="entry name" value="HEXOKINASE TYPE 1-RELATED"/>
    <property type="match status" value="1"/>
</dbReference>
<comment type="catalytic activity">
    <reaction evidence="9">
        <text>a D-hexose + ATP = a D-hexose 6-phosphate + ADP + H(+)</text>
        <dbReference type="Rhea" id="RHEA:22740"/>
        <dbReference type="ChEBI" id="CHEBI:4194"/>
        <dbReference type="ChEBI" id="CHEBI:15378"/>
        <dbReference type="ChEBI" id="CHEBI:30616"/>
        <dbReference type="ChEBI" id="CHEBI:229467"/>
        <dbReference type="ChEBI" id="CHEBI:456216"/>
        <dbReference type="EC" id="2.7.1.1"/>
    </reaction>
    <physiologicalReaction direction="left-to-right" evidence="9">
        <dbReference type="Rhea" id="RHEA:22741"/>
    </physiologicalReaction>
</comment>
<dbReference type="Pfam" id="PF03727">
    <property type="entry name" value="Hexokinase_2"/>
    <property type="match status" value="1"/>
</dbReference>
<dbReference type="PRINTS" id="PR00475">
    <property type="entry name" value="HEXOKINASE"/>
</dbReference>
<keyword evidence="5 12" id="KW-0547">Nucleotide-binding</keyword>
<protein>
    <recommendedName>
        <fullName evidence="12">Phosphotransferase</fullName>
        <ecNumber evidence="12">2.7.1.-</ecNumber>
    </recommendedName>
</protein>
<dbReference type="CDD" id="cd24019">
    <property type="entry name" value="ASKHA_NBD_HK_meta"/>
    <property type="match status" value="1"/>
</dbReference>
<gene>
    <name evidence="15" type="ORF">OUZ56_008682</name>
</gene>
<organism evidence="15 16">
    <name type="scientific">Daphnia magna</name>
    <dbReference type="NCBI Taxonomy" id="35525"/>
    <lineage>
        <taxon>Eukaryota</taxon>
        <taxon>Metazoa</taxon>
        <taxon>Ecdysozoa</taxon>
        <taxon>Arthropoda</taxon>
        <taxon>Crustacea</taxon>
        <taxon>Branchiopoda</taxon>
        <taxon>Diplostraca</taxon>
        <taxon>Cladocera</taxon>
        <taxon>Anomopoda</taxon>
        <taxon>Daphniidae</taxon>
        <taxon>Daphnia</taxon>
    </lineage>
</organism>
<dbReference type="InterPro" id="IPR022673">
    <property type="entry name" value="Hexokinase_C"/>
</dbReference>
<dbReference type="InterPro" id="IPR019807">
    <property type="entry name" value="Hexokinase_BS"/>
</dbReference>
<evidence type="ECO:0000256" key="10">
    <source>
        <dbReference type="ARBA" id="ARBA00047905"/>
    </source>
</evidence>
<evidence type="ECO:0000313" key="15">
    <source>
        <dbReference type="EMBL" id="KAK4023261.1"/>
    </source>
</evidence>
<dbReference type="Pfam" id="PF00349">
    <property type="entry name" value="Hexokinase_1"/>
    <property type="match status" value="1"/>
</dbReference>
<comment type="caution">
    <text evidence="15">The sequence shown here is derived from an EMBL/GenBank/DDBJ whole genome shotgun (WGS) entry which is preliminary data.</text>
</comment>
<evidence type="ECO:0000259" key="13">
    <source>
        <dbReference type="Pfam" id="PF00349"/>
    </source>
</evidence>
<dbReference type="Gene3D" id="3.30.420.40">
    <property type="match status" value="1"/>
</dbReference>
<keyword evidence="8 12" id="KW-0324">Glycolysis</keyword>
<dbReference type="Gene3D" id="3.40.367.20">
    <property type="match status" value="1"/>
</dbReference>
<sequence>MDIYDLPHSPARRRVPVKDITTGGAALFWKMLRLRRRKFIEERCAELILTDEKLREVCQRLLVEINRGLNKDTNKEATVKCFPTYVRELPNGEECGKFLALDLGGTNFRVLLIDLGPHIFHMESKIFAVPQSIMLGPGTGLFDHIAECLATFMHENQVDVSPLPLGFTFSFPCSQEGLTKARLATWTKGFKCSGVEGEDVVKLLQEAIARRGDIKIDVMAVLNDTTGTLMACAWKNPACRIGLILGTGINACYVERLDNVQLWDEDHDDPKQVVINTELGAFGDNGTLEFIRTEYDRTIDQHSLNPGRQLFEKMISGMYMGEVTRLVLAQLTREGLLFDGMGPETLFEPGQFFTKYVSEIESDKKGEYTCCRQVLEELGYDDATDEDCANVRFICEAVSRRAAHIAAAAVACLLNKMGQKHVTVAVDGSLYRFHPHFHDLMVEKIRQLINPGLTFDLMLSEDGSGRGAALVAAVAVRIGGLAAR</sequence>
<evidence type="ECO:0000256" key="12">
    <source>
        <dbReference type="RuleBase" id="RU362007"/>
    </source>
</evidence>
<feature type="domain" description="Hexokinase N-terminal" evidence="13">
    <location>
        <begin position="41"/>
        <end position="234"/>
    </location>
</feature>
<evidence type="ECO:0000313" key="16">
    <source>
        <dbReference type="Proteomes" id="UP001234178"/>
    </source>
</evidence>
<evidence type="ECO:0000256" key="6">
    <source>
        <dbReference type="ARBA" id="ARBA00022777"/>
    </source>
</evidence>
<dbReference type="SUPFAM" id="SSF53067">
    <property type="entry name" value="Actin-like ATPase domain"/>
    <property type="match status" value="2"/>
</dbReference>
<keyword evidence="16" id="KW-1185">Reference proteome</keyword>
<name>A0ABR0ADR6_9CRUS</name>
<dbReference type="InterPro" id="IPR022672">
    <property type="entry name" value="Hexokinase_N"/>
</dbReference>
<evidence type="ECO:0000256" key="9">
    <source>
        <dbReference type="ARBA" id="ARBA00044613"/>
    </source>
</evidence>
<evidence type="ECO:0000256" key="11">
    <source>
        <dbReference type="ARBA" id="ARBA00048160"/>
    </source>
</evidence>
<keyword evidence="6 12" id="KW-0418">Kinase</keyword>
<dbReference type="InterPro" id="IPR043129">
    <property type="entry name" value="ATPase_NBD"/>
</dbReference>